<dbReference type="Proteomes" id="UP000279089">
    <property type="component" value="Unassembled WGS sequence"/>
</dbReference>
<feature type="transmembrane region" description="Helical" evidence="9">
    <location>
        <begin position="230"/>
        <end position="248"/>
    </location>
</feature>
<keyword evidence="7 9" id="KW-0472">Membrane</keyword>
<dbReference type="Pfam" id="PF25539">
    <property type="entry name" value="Bestrophin_2"/>
    <property type="match status" value="1"/>
</dbReference>
<dbReference type="AlphaFoldDB" id="A0A3N4M7I3"/>
<evidence type="ECO:0000256" key="3">
    <source>
        <dbReference type="ARBA" id="ARBA00022475"/>
    </source>
</evidence>
<reference evidence="11" key="1">
    <citation type="submission" date="2018-11" db="EMBL/GenBank/DDBJ databases">
        <title>Chitinophaga lutea sp.nov., isolate from arsenic contaminated soil.</title>
        <authorList>
            <person name="Zong Y."/>
        </authorList>
    </citation>
    <scope>NUCLEOTIDE SEQUENCE [LARGE SCALE GENOMIC DNA]</scope>
    <source>
        <strain evidence="11">YLT18</strain>
    </source>
</reference>
<gene>
    <name evidence="10" type="ORF">EG028_21375</name>
</gene>
<evidence type="ECO:0000256" key="5">
    <source>
        <dbReference type="ARBA" id="ARBA00022989"/>
    </source>
</evidence>
<evidence type="ECO:0008006" key="12">
    <source>
        <dbReference type="Google" id="ProtNLM"/>
    </source>
</evidence>
<sequence length="301" mass="34484">MLLRDKLSLIQVFRLTWRLDLMIILVCSLAYAADTYWLKQHISIPVTMSAVLGTALAFFIGFNNNQAYDRWWEGRKIWGALVNDSRSWARNLLNYVDNSVTGEAPHIARRMIFRQLAFIYALNTSLRKDTDLYHEGYLSKDEADQVRNSTNVPNSILNIQAADVQLLRGSGAIDGFCFREMNALVQKHCDSMGQCERISNTVFPPSYLFFTRVFIWFYVILNTLMLAESIGYWSVVFGWAVGFIFHVTHQNGVSIMNPFEKEPTSLPLDSICRTIERNLLEMLGHEPLPSPLEPIAGQYLL</sequence>
<name>A0A3N4M7I3_9BACT</name>
<evidence type="ECO:0000256" key="1">
    <source>
        <dbReference type="ARBA" id="ARBA00004651"/>
    </source>
</evidence>
<dbReference type="InterPro" id="IPR044669">
    <property type="entry name" value="YneE/VCCN1/2-like"/>
</dbReference>
<feature type="transmembrane region" description="Helical" evidence="9">
    <location>
        <begin position="21"/>
        <end position="38"/>
    </location>
</feature>
<dbReference type="GO" id="GO:0005254">
    <property type="term" value="F:chloride channel activity"/>
    <property type="evidence" value="ECO:0007669"/>
    <property type="project" value="InterPro"/>
</dbReference>
<dbReference type="GO" id="GO:0005886">
    <property type="term" value="C:plasma membrane"/>
    <property type="evidence" value="ECO:0007669"/>
    <property type="project" value="UniProtKB-SubCell"/>
</dbReference>
<protein>
    <recommendedName>
        <fullName evidence="12">Bestrophin</fullName>
    </recommendedName>
</protein>
<dbReference type="OrthoDB" id="445589at2"/>
<evidence type="ECO:0000256" key="9">
    <source>
        <dbReference type="SAM" id="Phobius"/>
    </source>
</evidence>
<accession>A0A3N4M7I3</accession>
<evidence type="ECO:0000256" key="7">
    <source>
        <dbReference type="ARBA" id="ARBA00023136"/>
    </source>
</evidence>
<dbReference type="EMBL" id="RMBX01000012">
    <property type="protein sequence ID" value="RPD39165.1"/>
    <property type="molecule type" value="Genomic_DNA"/>
</dbReference>
<keyword evidence="11" id="KW-1185">Reference proteome</keyword>
<organism evidence="10 11">
    <name type="scientific">Chitinophaga barathri</name>
    <dbReference type="NCBI Taxonomy" id="1647451"/>
    <lineage>
        <taxon>Bacteria</taxon>
        <taxon>Pseudomonadati</taxon>
        <taxon>Bacteroidota</taxon>
        <taxon>Chitinophagia</taxon>
        <taxon>Chitinophagales</taxon>
        <taxon>Chitinophagaceae</taxon>
        <taxon>Chitinophaga</taxon>
    </lineage>
</organism>
<comment type="subcellular location">
    <subcellularLocation>
        <location evidence="1">Cell membrane</location>
        <topology evidence="1">Multi-pass membrane protein</topology>
    </subcellularLocation>
</comment>
<dbReference type="PANTHER" id="PTHR33281:SF19">
    <property type="entry name" value="VOLTAGE-DEPENDENT ANION CHANNEL-FORMING PROTEIN YNEE"/>
    <property type="match status" value="1"/>
</dbReference>
<comment type="caution">
    <text evidence="10">The sequence shown here is derived from an EMBL/GenBank/DDBJ whole genome shotgun (WGS) entry which is preliminary data.</text>
</comment>
<feature type="transmembrane region" description="Helical" evidence="9">
    <location>
        <begin position="44"/>
        <end position="62"/>
    </location>
</feature>
<keyword evidence="3" id="KW-1003">Cell membrane</keyword>
<keyword evidence="6" id="KW-0406">Ion transport</keyword>
<evidence type="ECO:0000313" key="10">
    <source>
        <dbReference type="EMBL" id="RPD39165.1"/>
    </source>
</evidence>
<dbReference type="PANTHER" id="PTHR33281">
    <property type="entry name" value="UPF0187 PROTEIN YNEE"/>
    <property type="match status" value="1"/>
</dbReference>
<evidence type="ECO:0000313" key="11">
    <source>
        <dbReference type="Proteomes" id="UP000279089"/>
    </source>
</evidence>
<evidence type="ECO:0000256" key="4">
    <source>
        <dbReference type="ARBA" id="ARBA00022692"/>
    </source>
</evidence>
<evidence type="ECO:0000256" key="6">
    <source>
        <dbReference type="ARBA" id="ARBA00023065"/>
    </source>
</evidence>
<comment type="similarity">
    <text evidence="8">Belongs to the anion channel-forming bestrophin (TC 1.A.46) family.</text>
</comment>
<keyword evidence="5 9" id="KW-1133">Transmembrane helix</keyword>
<evidence type="ECO:0000256" key="8">
    <source>
        <dbReference type="ARBA" id="ARBA00034708"/>
    </source>
</evidence>
<keyword evidence="2" id="KW-0813">Transport</keyword>
<proteinExistence type="inferred from homology"/>
<evidence type="ECO:0000256" key="2">
    <source>
        <dbReference type="ARBA" id="ARBA00022448"/>
    </source>
</evidence>
<keyword evidence="4 9" id="KW-0812">Transmembrane</keyword>
<feature type="transmembrane region" description="Helical" evidence="9">
    <location>
        <begin position="207"/>
        <end position="224"/>
    </location>
</feature>
<dbReference type="RefSeq" id="WP_120518314.1">
    <property type="nucleotide sequence ID" value="NZ_QXZY01000012.1"/>
</dbReference>